<gene>
    <name evidence="1" type="ORF">RY831_27020</name>
</gene>
<keyword evidence="2" id="KW-1185">Reference proteome</keyword>
<evidence type="ECO:0000313" key="1">
    <source>
        <dbReference type="EMBL" id="MEC4722816.1"/>
    </source>
</evidence>
<dbReference type="Gene3D" id="3.40.309.10">
    <property type="entry name" value="Aldehyde Dehydrogenase, Chain A, domain 2"/>
    <property type="match status" value="1"/>
</dbReference>
<comment type="caution">
    <text evidence="1">The sequence shown here is derived from an EMBL/GenBank/DDBJ whole genome shotgun (WGS) entry which is preliminary data.</text>
</comment>
<reference evidence="1 2" key="1">
    <citation type="submission" date="2023-10" db="EMBL/GenBank/DDBJ databases">
        <title>Noviherbaspirillum sp. CPCC 100848 genome assembly.</title>
        <authorList>
            <person name="Li X.Y."/>
            <person name="Fang X.M."/>
        </authorList>
    </citation>
    <scope>NUCLEOTIDE SEQUENCE [LARGE SCALE GENOMIC DNA]</scope>
    <source>
        <strain evidence="1 2">CPCC 100848</strain>
    </source>
</reference>
<dbReference type="Proteomes" id="UP001352263">
    <property type="component" value="Unassembled WGS sequence"/>
</dbReference>
<accession>A0ABU6JGM4</accession>
<dbReference type="InterPro" id="IPR016161">
    <property type="entry name" value="Ald_DH/histidinol_DH"/>
</dbReference>
<dbReference type="RefSeq" id="WP_326509476.1">
    <property type="nucleotide sequence ID" value="NZ_JAWIIV010000037.1"/>
</dbReference>
<dbReference type="EMBL" id="JAWIIV010000037">
    <property type="protein sequence ID" value="MEC4722816.1"/>
    <property type="molecule type" value="Genomic_DNA"/>
</dbReference>
<sequence length="106" mass="11823">MVDISNLGVSKKEGIELQTGAGRSVLDDETPEKFLEEPILIGGHHIMRAYQEERLGQVNLVTTFKHEEDILRISKSTFYDSDAGMTIRNGAHIPYGTPNRRRPSAA</sequence>
<organism evidence="1 2">
    <name type="scientific">Noviherbaspirillum album</name>
    <dbReference type="NCBI Taxonomy" id="3080276"/>
    <lineage>
        <taxon>Bacteria</taxon>
        <taxon>Pseudomonadati</taxon>
        <taxon>Pseudomonadota</taxon>
        <taxon>Betaproteobacteria</taxon>
        <taxon>Burkholderiales</taxon>
        <taxon>Oxalobacteraceae</taxon>
        <taxon>Noviherbaspirillum</taxon>
    </lineage>
</organism>
<protein>
    <submittedName>
        <fullName evidence="1">Uncharacterized protein</fullName>
    </submittedName>
</protein>
<dbReference type="InterPro" id="IPR016163">
    <property type="entry name" value="Ald_DH_C"/>
</dbReference>
<evidence type="ECO:0000313" key="2">
    <source>
        <dbReference type="Proteomes" id="UP001352263"/>
    </source>
</evidence>
<dbReference type="SUPFAM" id="SSF53720">
    <property type="entry name" value="ALDH-like"/>
    <property type="match status" value="1"/>
</dbReference>
<proteinExistence type="predicted"/>
<name>A0ABU6JGM4_9BURK</name>